<keyword evidence="5" id="KW-0496">Mitochondrion</keyword>
<evidence type="ECO:0000256" key="2">
    <source>
        <dbReference type="ARBA" id="ARBA00005453"/>
    </source>
</evidence>
<evidence type="ECO:0000256" key="5">
    <source>
        <dbReference type="ARBA" id="ARBA00023128"/>
    </source>
</evidence>
<dbReference type="Pfam" id="PF10231">
    <property type="entry name" value="COA8"/>
    <property type="match status" value="1"/>
</dbReference>
<organism evidence="7 8">
    <name type="scientific">Merluccius polli</name>
    <name type="common">Benguela hake</name>
    <name type="synonym">Merluccius cadenati</name>
    <dbReference type="NCBI Taxonomy" id="89951"/>
    <lineage>
        <taxon>Eukaryota</taxon>
        <taxon>Metazoa</taxon>
        <taxon>Chordata</taxon>
        <taxon>Craniata</taxon>
        <taxon>Vertebrata</taxon>
        <taxon>Euteleostomi</taxon>
        <taxon>Actinopterygii</taxon>
        <taxon>Neopterygii</taxon>
        <taxon>Teleostei</taxon>
        <taxon>Neoteleostei</taxon>
        <taxon>Acanthomorphata</taxon>
        <taxon>Zeiogadaria</taxon>
        <taxon>Gadariae</taxon>
        <taxon>Gadiformes</taxon>
        <taxon>Gadoidei</taxon>
        <taxon>Merlucciidae</taxon>
        <taxon>Merluccius</taxon>
    </lineage>
</organism>
<dbReference type="Proteomes" id="UP001174136">
    <property type="component" value="Unassembled WGS sequence"/>
</dbReference>
<comment type="caution">
    <text evidence="7">The sequence shown here is derived from an EMBL/GenBank/DDBJ whole genome shotgun (WGS) entry which is preliminary data.</text>
</comment>
<evidence type="ECO:0000256" key="6">
    <source>
        <dbReference type="ARBA" id="ARBA00023136"/>
    </source>
</evidence>
<dbReference type="PANTHER" id="PTHR31107:SF2">
    <property type="entry name" value="CYTOCHROME C OXIDASE ASSEMBLY FACTOR 8"/>
    <property type="match status" value="1"/>
</dbReference>
<dbReference type="GO" id="GO:0097193">
    <property type="term" value="P:intrinsic apoptotic signaling pathway"/>
    <property type="evidence" value="ECO:0007669"/>
    <property type="project" value="InterPro"/>
</dbReference>
<comment type="subcellular location">
    <subcellularLocation>
        <location evidence="1">Mitochondrion inner membrane</location>
        <topology evidence="1">Peripheral membrane protein</topology>
        <orientation evidence="1">Matrix side</orientation>
    </subcellularLocation>
</comment>
<dbReference type="InterPro" id="IPR018796">
    <property type="entry name" value="COA8"/>
</dbReference>
<evidence type="ECO:0000256" key="3">
    <source>
        <dbReference type="ARBA" id="ARBA00022792"/>
    </source>
</evidence>
<keyword evidence="4" id="KW-0809">Transit peptide</keyword>
<gene>
    <name evidence="7" type="primary">Apopt1_1</name>
    <name evidence="7" type="ORF">N1851_018262</name>
</gene>
<evidence type="ECO:0000256" key="4">
    <source>
        <dbReference type="ARBA" id="ARBA00022946"/>
    </source>
</evidence>
<protein>
    <submittedName>
        <fullName evidence="7">Apoptogenic protein 1, mitochondrial</fullName>
    </submittedName>
</protein>
<accession>A0AA47MP82</accession>
<evidence type="ECO:0000313" key="7">
    <source>
        <dbReference type="EMBL" id="KAK0143612.1"/>
    </source>
</evidence>
<comment type="similarity">
    <text evidence="2">Belongs to the COA8 family.</text>
</comment>
<sequence length="333" mass="37826">MNTTDEDDPLFARYYNTDMTTVTRGSATPWVAAGTAISRAKGPKISRDPGRVELDYHHRCVVLSTPKTLAHMLEEVRFPSATGETRPEQRHVSYGGSGGADLRVTCGQVTREHTWVVAARPTHTQLGRTSLQSCELQRNGCTGDGGNEVKTRTLLWERNRDKDPRRPSDGCSCVSSCVQSSAFKPAADSTHDWIGPPNKLSNIRPITYHVPPEETALERRLRMLRQQTETWNHEFWAHQNVTFSKEKEEFISSQLKAKGMAARDEQGRKHTLNSEEMAVFYKSFLDTNRTRHANYNKEWYRRNFTITLLMGRVVLTKAWKTITNVRKTSSSPT</sequence>
<proteinExistence type="inferred from homology"/>
<dbReference type="GO" id="GO:0005743">
    <property type="term" value="C:mitochondrial inner membrane"/>
    <property type="evidence" value="ECO:0007669"/>
    <property type="project" value="UniProtKB-SubCell"/>
</dbReference>
<keyword evidence="8" id="KW-1185">Reference proteome</keyword>
<dbReference type="PANTHER" id="PTHR31107">
    <property type="entry name" value="APOPTOGENIC PROTEIN 1, MITOCHONDRIAL"/>
    <property type="match status" value="1"/>
</dbReference>
<name>A0AA47MP82_MERPO</name>
<keyword evidence="6" id="KW-0472">Membrane</keyword>
<keyword evidence="3" id="KW-0999">Mitochondrion inner membrane</keyword>
<dbReference type="AlphaFoldDB" id="A0AA47MP82"/>
<reference evidence="7" key="1">
    <citation type="journal article" date="2023" name="Front. Mar. Sci.">
        <title>A new Merluccius polli reference genome to investigate the effects of global change in West African waters.</title>
        <authorList>
            <person name="Mateo J.L."/>
            <person name="Blanco-Fernandez C."/>
            <person name="Garcia-Vazquez E."/>
            <person name="Machado-Schiaffino G."/>
        </authorList>
    </citation>
    <scope>NUCLEOTIDE SEQUENCE</scope>
    <source>
        <strain evidence="7">C29</strain>
        <tissue evidence="7">Fin</tissue>
    </source>
</reference>
<dbReference type="EMBL" id="JAOPHQ010003346">
    <property type="protein sequence ID" value="KAK0143612.1"/>
    <property type="molecule type" value="Genomic_DNA"/>
</dbReference>
<evidence type="ECO:0000256" key="1">
    <source>
        <dbReference type="ARBA" id="ARBA00004443"/>
    </source>
</evidence>
<evidence type="ECO:0000313" key="8">
    <source>
        <dbReference type="Proteomes" id="UP001174136"/>
    </source>
</evidence>